<dbReference type="GeneID" id="4318003"/>
<dbReference type="PROSITE" id="PS51207">
    <property type="entry name" value="PXA"/>
    <property type="match status" value="1"/>
</dbReference>
<reference evidence="6" key="1">
    <citation type="submission" date="2005-09" db="EMBL/GenBank/DDBJ databases">
        <title>Annotation of the Aspergillus terreus NIH2624 genome.</title>
        <authorList>
            <person name="Birren B.W."/>
            <person name="Lander E.S."/>
            <person name="Galagan J.E."/>
            <person name="Nusbaum C."/>
            <person name="Devon K."/>
            <person name="Henn M."/>
            <person name="Ma L.-J."/>
            <person name="Jaffe D.B."/>
            <person name="Butler J."/>
            <person name="Alvarez P."/>
            <person name="Gnerre S."/>
            <person name="Grabherr M."/>
            <person name="Kleber M."/>
            <person name="Mauceli E.W."/>
            <person name="Brockman W."/>
            <person name="Rounsley S."/>
            <person name="Young S.K."/>
            <person name="LaButti K."/>
            <person name="Pushparaj V."/>
            <person name="DeCaprio D."/>
            <person name="Crawford M."/>
            <person name="Koehrsen M."/>
            <person name="Engels R."/>
            <person name="Montgomery P."/>
            <person name="Pearson M."/>
            <person name="Howarth C."/>
            <person name="Larson L."/>
            <person name="Luoma S."/>
            <person name="White J."/>
            <person name="Alvarado L."/>
            <person name="Kodira C.D."/>
            <person name="Zeng Q."/>
            <person name="Oleary S."/>
            <person name="Yandava C."/>
            <person name="Denning D.W."/>
            <person name="Nierman W.C."/>
            <person name="Milne T."/>
            <person name="Madden K."/>
        </authorList>
    </citation>
    <scope>NUCLEOTIDE SEQUENCE [LARGE SCALE GENOMIC DNA]</scope>
    <source>
        <strain evidence="6">NIH 2624 / FGSC A1156</strain>
    </source>
</reference>
<dbReference type="STRING" id="341663.Q0CTA8"/>
<feature type="region of interest" description="Disordered" evidence="3">
    <location>
        <begin position="1"/>
        <end position="62"/>
    </location>
</feature>
<comment type="subcellular location">
    <subcellularLocation>
        <location evidence="1">Cytoplasm</location>
    </subcellularLocation>
</comment>
<evidence type="ECO:0000256" key="3">
    <source>
        <dbReference type="SAM" id="MobiDB-lite"/>
    </source>
</evidence>
<dbReference type="GO" id="GO:0005770">
    <property type="term" value="C:late endosome"/>
    <property type="evidence" value="ECO:0007669"/>
    <property type="project" value="TreeGrafter"/>
</dbReference>
<dbReference type="Pfam" id="PF02194">
    <property type="entry name" value="PXA"/>
    <property type="match status" value="1"/>
</dbReference>
<proteinExistence type="predicted"/>
<dbReference type="PANTHER" id="PTHR22999">
    <property type="entry name" value="PX SERINE/THREONINE KINASE PXK"/>
    <property type="match status" value="1"/>
</dbReference>
<evidence type="ECO:0000313" key="5">
    <source>
        <dbReference type="EMBL" id="EAU36350.1"/>
    </source>
</evidence>
<dbReference type="EMBL" id="CH476597">
    <property type="protein sequence ID" value="EAU36350.1"/>
    <property type="molecule type" value="Genomic_DNA"/>
</dbReference>
<dbReference type="OMA" id="KEFVYSW"/>
<feature type="region of interest" description="Disordered" evidence="3">
    <location>
        <begin position="78"/>
        <end position="97"/>
    </location>
</feature>
<feature type="compositionally biased region" description="Polar residues" evidence="3">
    <location>
        <begin position="78"/>
        <end position="88"/>
    </location>
</feature>
<dbReference type="PANTHER" id="PTHR22999:SF23">
    <property type="entry name" value="SORTING NEXIN-16"/>
    <property type="match status" value="1"/>
</dbReference>
<organism evidence="5 6">
    <name type="scientific">Aspergillus terreus (strain NIH 2624 / FGSC A1156)</name>
    <dbReference type="NCBI Taxonomy" id="341663"/>
    <lineage>
        <taxon>Eukaryota</taxon>
        <taxon>Fungi</taxon>
        <taxon>Dikarya</taxon>
        <taxon>Ascomycota</taxon>
        <taxon>Pezizomycotina</taxon>
        <taxon>Eurotiomycetes</taxon>
        <taxon>Eurotiomycetidae</taxon>
        <taxon>Eurotiales</taxon>
        <taxon>Aspergillaceae</taxon>
        <taxon>Aspergillus</taxon>
        <taxon>Aspergillus subgen. Circumdati</taxon>
    </lineage>
</organism>
<evidence type="ECO:0000259" key="4">
    <source>
        <dbReference type="PROSITE" id="PS51207"/>
    </source>
</evidence>
<dbReference type="GO" id="GO:0045022">
    <property type="term" value="P:early endosome to late endosome transport"/>
    <property type="evidence" value="ECO:0007669"/>
    <property type="project" value="TreeGrafter"/>
</dbReference>
<gene>
    <name evidence="5" type="ORF">ATEG_03076</name>
</gene>
<evidence type="ECO:0000256" key="2">
    <source>
        <dbReference type="ARBA" id="ARBA00022490"/>
    </source>
</evidence>
<accession>Q0CTA8</accession>
<dbReference type="HOGENOM" id="CLU_018250_1_0_1"/>
<dbReference type="GO" id="GO:0005769">
    <property type="term" value="C:early endosome"/>
    <property type="evidence" value="ECO:0007669"/>
    <property type="project" value="TreeGrafter"/>
</dbReference>
<dbReference type="InterPro" id="IPR003114">
    <property type="entry name" value="Phox_assoc"/>
</dbReference>
<feature type="compositionally biased region" description="Polar residues" evidence="3">
    <location>
        <begin position="637"/>
        <end position="651"/>
    </location>
</feature>
<feature type="compositionally biased region" description="Low complexity" evidence="3">
    <location>
        <begin position="17"/>
        <end position="35"/>
    </location>
</feature>
<feature type="compositionally biased region" description="Polar residues" evidence="3">
    <location>
        <begin position="522"/>
        <end position="532"/>
    </location>
</feature>
<dbReference type="AlphaFoldDB" id="Q0CTA8"/>
<evidence type="ECO:0000256" key="1">
    <source>
        <dbReference type="ARBA" id="ARBA00004496"/>
    </source>
</evidence>
<feature type="region of interest" description="Disordered" evidence="3">
    <location>
        <begin position="611"/>
        <end position="651"/>
    </location>
</feature>
<dbReference type="OrthoDB" id="5582218at2759"/>
<evidence type="ECO:0000313" key="6">
    <source>
        <dbReference type="Proteomes" id="UP000007963"/>
    </source>
</evidence>
<protein>
    <recommendedName>
        <fullName evidence="4">PXA domain-containing protein</fullName>
    </recommendedName>
</protein>
<feature type="region of interest" description="Disordered" evidence="3">
    <location>
        <begin position="515"/>
        <end position="563"/>
    </location>
</feature>
<dbReference type="Proteomes" id="UP000007963">
    <property type="component" value="Unassembled WGS sequence"/>
</dbReference>
<dbReference type="SMART" id="SM00313">
    <property type="entry name" value="PXA"/>
    <property type="match status" value="1"/>
</dbReference>
<feature type="compositionally biased region" description="Polar residues" evidence="3">
    <location>
        <begin position="611"/>
        <end position="621"/>
    </location>
</feature>
<dbReference type="RefSeq" id="XP_001212254.1">
    <property type="nucleotide sequence ID" value="XM_001212254.1"/>
</dbReference>
<dbReference type="GO" id="GO:0035091">
    <property type="term" value="F:phosphatidylinositol binding"/>
    <property type="evidence" value="ECO:0007669"/>
    <property type="project" value="TreeGrafter"/>
</dbReference>
<sequence length="716" mass="77687">MTSDPTRSGLHPVSHLKAGPTTSSSKSTASPGSSKLQPSSPASHRPRLPKSSSRDETFNPTSDRATVALIRRVLCPQASNQSGTSGPQTLEELPPLTSSNDVDRQLYALIAIIIKEFVLSWYSKITTDQVLISEALQVIAHCTRALEQRLRSTDVAGLILDEIPALIESHITSYRLAKEQSANSAFSPSLRDVYHTLSPHPGLSPVPDLSNSRAVEQQLENETAYRQMLVQSMLAVLLPTEDLENPCLRTLVGDIFADLILGNEISGKICEGWFLWESVTKLLEVVGQSANREGNTTDDAVLRQQSQLQKFGLLSPREDFQGSGLSQKVQLRVPDWVWTILQLVYLAYVTLHFIVMGLFRVASTPLRSSPVSSASPIDEAKETTTFGKISTQRPVLQYRVFGMVSHLLDVPRRMPWLGGLLALLQYQIVAGPGRLGATGSVLDSPSPHVRGSTTCFTGASLSTVAQFDCPCIFSGLEGVLGWRWFLRETIEDHVLTPTLFPNLLLASRAALFPSNARPPAADTTQPPQSRSVQPPAPPPERGRPPNDAPAASTASSSDSTRMVVATAPSLSPDQSVSAPDIASIKRQCAVSILSVVPRSVARRFFGLSSTNAAQPAPLNTQGDHHLRHSPEEAPHAQSLNPSRASSPVSLSHQSPEDLALLEAVEDEILDLFADSYCNKYLIYAIIETVLVKLLPELSERSLSELMEDRGIPLVSG</sequence>
<dbReference type="InterPro" id="IPR051837">
    <property type="entry name" value="SortingNexin/PXDomain-PKLike"/>
</dbReference>
<feature type="domain" description="PXA" evidence="4">
    <location>
        <begin position="99"/>
        <end position="287"/>
    </location>
</feature>
<dbReference type="VEuPathDB" id="FungiDB:ATEG_03076"/>
<dbReference type="eggNOG" id="ENOG502RYEC">
    <property type="taxonomic scope" value="Eukaryota"/>
</dbReference>
<name>Q0CTA8_ASPTN</name>
<feature type="compositionally biased region" description="Basic and acidic residues" evidence="3">
    <location>
        <begin position="622"/>
        <end position="634"/>
    </location>
</feature>
<keyword evidence="2" id="KW-0963">Cytoplasm</keyword>
<feature type="compositionally biased region" description="Low complexity" evidence="3">
    <location>
        <begin position="548"/>
        <end position="560"/>
    </location>
</feature>